<keyword evidence="1" id="KW-0732">Signal</keyword>
<evidence type="ECO:0000313" key="3">
    <source>
        <dbReference type="Proteomes" id="UP000264006"/>
    </source>
</evidence>
<evidence type="ECO:0008006" key="4">
    <source>
        <dbReference type="Google" id="ProtNLM"/>
    </source>
</evidence>
<dbReference type="KEGG" id="euz:DVS28_a0548"/>
<dbReference type="GO" id="GO:0016641">
    <property type="term" value="F:oxidoreductase activity, acting on the CH-NH2 group of donors, oxygen as acceptor"/>
    <property type="evidence" value="ECO:0007669"/>
    <property type="project" value="InterPro"/>
</dbReference>
<evidence type="ECO:0000313" key="2">
    <source>
        <dbReference type="EMBL" id="AXV05255.1"/>
    </source>
</evidence>
<dbReference type="GO" id="GO:0005507">
    <property type="term" value="F:copper ion binding"/>
    <property type="evidence" value="ECO:0007669"/>
    <property type="project" value="InterPro"/>
</dbReference>
<protein>
    <recommendedName>
        <fullName evidence="4">Lysyl oxidase</fullName>
    </recommendedName>
</protein>
<dbReference type="Pfam" id="PF01186">
    <property type="entry name" value="Lysyl_oxidase"/>
    <property type="match status" value="1"/>
</dbReference>
<feature type="chain" id="PRO_5016667233" description="Lysyl oxidase" evidence="1">
    <location>
        <begin position="21"/>
        <end position="476"/>
    </location>
</feature>
<keyword evidence="3" id="KW-1185">Reference proteome</keyword>
<dbReference type="InterPro" id="IPR001695">
    <property type="entry name" value="Lysyl_oxidase"/>
</dbReference>
<organism evidence="2 3">
    <name type="scientific">Euzebya pacifica</name>
    <dbReference type="NCBI Taxonomy" id="1608957"/>
    <lineage>
        <taxon>Bacteria</taxon>
        <taxon>Bacillati</taxon>
        <taxon>Actinomycetota</taxon>
        <taxon>Nitriliruptoria</taxon>
        <taxon>Euzebyales</taxon>
    </lineage>
</organism>
<feature type="signal peptide" evidence="1">
    <location>
        <begin position="1"/>
        <end position="20"/>
    </location>
</feature>
<proteinExistence type="predicted"/>
<evidence type="ECO:0000256" key="1">
    <source>
        <dbReference type="SAM" id="SignalP"/>
    </source>
</evidence>
<gene>
    <name evidence="2" type="ORF">DVS28_a0548</name>
</gene>
<dbReference type="AlphaFoldDB" id="A0A346XSQ8"/>
<dbReference type="Proteomes" id="UP000264006">
    <property type="component" value="Chromosome"/>
</dbReference>
<sequence>MITLLSCLLLLALVAQPALGEGDGHTEHHHLGTVDAGPVGLLDEQVPATFWETPFFSCDGEPAATDVSAPPTCDDGLVFTWTVQVAEPAGQLRVDFDNPYRQDDFSLTVTGPDGETATQASHNTYSEGVAFDAPTVGRWTIELTPIRTAGSIVRMRAGLATVDEPEGELLPNLRVTPPFEFGFAAPINPANSMFLAGDDQNPPVIVDGQPLYSCTADEVQEANDPTRTDEPTLLTRCLRFTAGPHNVGEGHFDLRFPILDRAINDRDRLVEMTQVVHHGDGTSTERDAGSYEYHATHGHYHYTDILFYELLSVDEAAGTVAPAGVGHKSGFCPADQGYGDWEAFDQDEQGALGAEQSGSCFAIAGDGAMGITAGWGDFYRWQRPGQFVDFSGQPDGTYVVRATVDVLDNVRETDDTDNASYALLSIEGNEVTILERGRGSSHLDPDKVVVHDNRGQYPEAWLVGGATPDQLQLLRR</sequence>
<dbReference type="EMBL" id="CP031165">
    <property type="protein sequence ID" value="AXV05255.1"/>
    <property type="molecule type" value="Genomic_DNA"/>
</dbReference>
<name>A0A346XSQ8_9ACTN</name>
<accession>A0A346XSQ8</accession>
<reference evidence="2 3" key="1">
    <citation type="submission" date="2018-09" db="EMBL/GenBank/DDBJ databases">
        <title>Complete genome sequence of Euzebya sp. DY32-46 isolated from seawater of Pacific Ocean.</title>
        <authorList>
            <person name="Xu L."/>
            <person name="Wu Y.-H."/>
            <person name="Xu X.-W."/>
        </authorList>
    </citation>
    <scope>NUCLEOTIDE SEQUENCE [LARGE SCALE GENOMIC DNA]</scope>
    <source>
        <strain evidence="2 3">DY32-46</strain>
    </source>
</reference>